<sequence length="340" mass="38617">MMNFKYQSTEVKIYSVCLRFPTSLASSEANAGNPSLIQDVLNYHLVTVKMFKLVSLLLILPVIYAHVRVDVTSKDGQDVTASGSSVRTVTEADMKTFGLTEEVLRKSVWSYFGALPDNVFYKSPTLWGDLYKTLNWEPVKMTMSPINTSVLSVAMEPTLVMTKHFFSNKTEDLDIKTDISQTFVHTVSASWDKEGELGVDKIRHGFDFDTAMDQGYFSFLSKWGEDFESTWPMTLHTEVQVTLKPDQHLIAEVHATKRTAIMRVDFETSLSGTVAINFDKEYKGHRFWSLDINTLLLSDGLKRSMYSSEMLELLHFTEASVVFKDALTQEIVSRTPVHFH</sequence>
<accession>A0A212EJR4</accession>
<dbReference type="CDD" id="cd20235">
    <property type="entry name" value="PFM_spherulin-2a-like"/>
    <property type="match status" value="1"/>
</dbReference>
<evidence type="ECO:0000313" key="2">
    <source>
        <dbReference type="Proteomes" id="UP000007151"/>
    </source>
</evidence>
<protein>
    <submittedName>
        <fullName evidence="1">Follicular epithelium yolk protein subunit</fullName>
    </submittedName>
</protein>
<organism evidence="1 2">
    <name type="scientific">Danaus plexippus plexippus</name>
    <dbReference type="NCBI Taxonomy" id="278856"/>
    <lineage>
        <taxon>Eukaryota</taxon>
        <taxon>Metazoa</taxon>
        <taxon>Ecdysozoa</taxon>
        <taxon>Arthropoda</taxon>
        <taxon>Hexapoda</taxon>
        <taxon>Insecta</taxon>
        <taxon>Pterygota</taxon>
        <taxon>Neoptera</taxon>
        <taxon>Endopterygota</taxon>
        <taxon>Lepidoptera</taxon>
        <taxon>Glossata</taxon>
        <taxon>Ditrysia</taxon>
        <taxon>Papilionoidea</taxon>
        <taxon>Nymphalidae</taxon>
        <taxon>Danainae</taxon>
        <taxon>Danaini</taxon>
        <taxon>Danaina</taxon>
        <taxon>Danaus</taxon>
        <taxon>Danaus</taxon>
    </lineage>
</organism>
<evidence type="ECO:0000313" key="1">
    <source>
        <dbReference type="EMBL" id="OWR41752.1"/>
    </source>
</evidence>
<gene>
    <name evidence="1" type="ORF">KGM_207917</name>
</gene>
<keyword evidence="2" id="KW-1185">Reference proteome</keyword>
<dbReference type="Proteomes" id="UP000007151">
    <property type="component" value="Unassembled WGS sequence"/>
</dbReference>
<dbReference type="EMBL" id="AGBW02014396">
    <property type="protein sequence ID" value="OWR41752.1"/>
    <property type="molecule type" value="Genomic_DNA"/>
</dbReference>
<dbReference type="KEGG" id="dpl:KGM_207917"/>
<dbReference type="InParanoid" id="A0A212EJR4"/>
<name>A0A212EJR4_DANPL</name>
<dbReference type="AlphaFoldDB" id="A0A212EJR4"/>
<reference evidence="1 2" key="1">
    <citation type="journal article" date="2011" name="Cell">
        <title>The monarch butterfly genome yields insights into long-distance migration.</title>
        <authorList>
            <person name="Zhan S."/>
            <person name="Merlin C."/>
            <person name="Boore J.L."/>
            <person name="Reppert S.M."/>
        </authorList>
    </citation>
    <scope>NUCLEOTIDE SEQUENCE [LARGE SCALE GENOMIC DNA]</scope>
    <source>
        <strain evidence="1">F-2</strain>
    </source>
</reference>
<comment type="caution">
    <text evidence="1">The sequence shown here is derived from an EMBL/GenBank/DDBJ whole genome shotgun (WGS) entry which is preliminary data.</text>
</comment>
<proteinExistence type="predicted"/>